<proteinExistence type="predicted"/>
<dbReference type="Pfam" id="PF01636">
    <property type="entry name" value="APH"/>
    <property type="match status" value="1"/>
</dbReference>
<accession>A0A921MXK4</accession>
<evidence type="ECO:0000313" key="2">
    <source>
        <dbReference type="EMBL" id="HJG92215.1"/>
    </source>
</evidence>
<dbReference type="EMBL" id="DYUE01000251">
    <property type="protein sequence ID" value="HJG92215.1"/>
    <property type="molecule type" value="Genomic_DNA"/>
</dbReference>
<reference evidence="2" key="2">
    <citation type="submission" date="2021-09" db="EMBL/GenBank/DDBJ databases">
        <authorList>
            <person name="Gilroy R."/>
        </authorList>
    </citation>
    <scope>NUCLEOTIDE SEQUENCE</scope>
    <source>
        <strain evidence="2">ChiGjej5B5-22894</strain>
    </source>
</reference>
<sequence>MELRSLTDRQRQTLARWAPRAALVRDHSWGLVQTTVLELEDPQHGRVILKAGGPEDHHLAREVRAHREWLRPWARTGHAPQLIAADETGKLLMTRFLPGELVEGHTAQDDPDTYRQAGVLLARFHAQLSRSSSDWGLRLVQRALGWLGRPHRIDAASVAALRAEISTWPVHGEVTLVPTHGDWQPRNWLIDEGAVRVIDFGRADLRPALEDLARLARQDFARDPALEDAFLSGYGADPREAGLWRRTLVVEAISTAAWAHGVGDEDFEQVGLQQISRLLG</sequence>
<dbReference type="Proteomes" id="UP000742460">
    <property type="component" value="Unassembled WGS sequence"/>
</dbReference>
<dbReference type="InterPro" id="IPR002575">
    <property type="entry name" value="Aminoglycoside_PTrfase"/>
</dbReference>
<dbReference type="InterPro" id="IPR011009">
    <property type="entry name" value="Kinase-like_dom_sf"/>
</dbReference>
<dbReference type="SUPFAM" id="SSF56112">
    <property type="entry name" value="Protein kinase-like (PK-like)"/>
    <property type="match status" value="1"/>
</dbReference>
<dbReference type="AlphaFoldDB" id="A0A921MXK4"/>
<name>A0A921MXK4_9MICO</name>
<feature type="domain" description="Aminoglycoside phosphotransferase" evidence="1">
    <location>
        <begin position="37"/>
        <end position="243"/>
    </location>
</feature>
<gene>
    <name evidence="2" type="ORF">K8V81_10885</name>
</gene>
<organism evidence="2 3">
    <name type="scientific">Brachybacterium massiliense</name>
    <dbReference type="NCBI Taxonomy" id="1755098"/>
    <lineage>
        <taxon>Bacteria</taxon>
        <taxon>Bacillati</taxon>
        <taxon>Actinomycetota</taxon>
        <taxon>Actinomycetes</taxon>
        <taxon>Micrococcales</taxon>
        <taxon>Dermabacteraceae</taxon>
        <taxon>Brachybacterium</taxon>
    </lineage>
</organism>
<dbReference type="Gene3D" id="3.90.1200.10">
    <property type="match status" value="1"/>
</dbReference>
<evidence type="ECO:0000259" key="1">
    <source>
        <dbReference type="Pfam" id="PF01636"/>
    </source>
</evidence>
<comment type="caution">
    <text evidence="2">The sequence shown here is derived from an EMBL/GenBank/DDBJ whole genome shotgun (WGS) entry which is preliminary data.</text>
</comment>
<protein>
    <submittedName>
        <fullName evidence="2">Phosphotransferase</fullName>
    </submittedName>
</protein>
<evidence type="ECO:0000313" key="3">
    <source>
        <dbReference type="Proteomes" id="UP000742460"/>
    </source>
</evidence>
<reference evidence="2" key="1">
    <citation type="journal article" date="2021" name="PeerJ">
        <title>Extensive microbial diversity within the chicken gut microbiome revealed by metagenomics and culture.</title>
        <authorList>
            <person name="Gilroy R."/>
            <person name="Ravi A."/>
            <person name="Getino M."/>
            <person name="Pursley I."/>
            <person name="Horton D.L."/>
            <person name="Alikhan N.F."/>
            <person name="Baker D."/>
            <person name="Gharbi K."/>
            <person name="Hall N."/>
            <person name="Watson M."/>
            <person name="Adriaenssens E.M."/>
            <person name="Foster-Nyarko E."/>
            <person name="Jarju S."/>
            <person name="Secka A."/>
            <person name="Antonio M."/>
            <person name="Oren A."/>
            <person name="Chaudhuri R.R."/>
            <person name="La Ragione R."/>
            <person name="Hildebrand F."/>
            <person name="Pallen M.J."/>
        </authorList>
    </citation>
    <scope>NUCLEOTIDE SEQUENCE</scope>
    <source>
        <strain evidence="2">ChiGjej5B5-22894</strain>
    </source>
</reference>